<organism evidence="2 3">
    <name type="scientific">Neolentinus lepideus HHB14362 ss-1</name>
    <dbReference type="NCBI Taxonomy" id="1314782"/>
    <lineage>
        <taxon>Eukaryota</taxon>
        <taxon>Fungi</taxon>
        <taxon>Dikarya</taxon>
        <taxon>Basidiomycota</taxon>
        <taxon>Agaricomycotina</taxon>
        <taxon>Agaricomycetes</taxon>
        <taxon>Gloeophyllales</taxon>
        <taxon>Gloeophyllaceae</taxon>
        <taxon>Neolentinus</taxon>
    </lineage>
</organism>
<protein>
    <submittedName>
        <fullName evidence="2">Kinase-like protein</fullName>
    </submittedName>
</protein>
<dbReference type="GO" id="GO:0005524">
    <property type="term" value="F:ATP binding"/>
    <property type="evidence" value="ECO:0007669"/>
    <property type="project" value="InterPro"/>
</dbReference>
<dbReference type="Pfam" id="PF07714">
    <property type="entry name" value="PK_Tyr_Ser-Thr"/>
    <property type="match status" value="1"/>
</dbReference>
<dbReference type="PANTHER" id="PTHR23257">
    <property type="entry name" value="SERINE-THREONINE PROTEIN KINASE"/>
    <property type="match status" value="1"/>
</dbReference>
<evidence type="ECO:0000259" key="1">
    <source>
        <dbReference type="PROSITE" id="PS50011"/>
    </source>
</evidence>
<keyword evidence="2" id="KW-0808">Transferase</keyword>
<proteinExistence type="predicted"/>
<dbReference type="InterPro" id="IPR001245">
    <property type="entry name" value="Ser-Thr/Tyr_kinase_cat_dom"/>
</dbReference>
<keyword evidence="2" id="KW-0418">Kinase</keyword>
<sequence>MNSQVTAPLSPGTGLYLEIPTRMYLSCSRGIMVAKSVRLIGDNRSHLDLAIKKVVDIWSCIHHPSVAPLICIPADLGPHHVPLVLRTPYYPGGDIVIYHKNNPESDIISLIAQFVEGLRFLHAHGIVHGGIRRSNVVVDKDGFALLTDVGIALATGAHDVRSLAPEVSLYEGESPRVAFTTASDVYALGMLLFEIIASERPFARKLDSQIAYQIAKGVRPPKPKVLSAVGEQLWPLIEMCWSADPAKRPSVDEVSAYIRNLQQ</sequence>
<name>A0A165STT5_9AGAM</name>
<dbReference type="OrthoDB" id="538607at2759"/>
<dbReference type="InterPro" id="IPR050167">
    <property type="entry name" value="Ser_Thr_protein_kinase"/>
</dbReference>
<keyword evidence="3" id="KW-1185">Reference proteome</keyword>
<accession>A0A165STT5</accession>
<dbReference type="GO" id="GO:0004672">
    <property type="term" value="F:protein kinase activity"/>
    <property type="evidence" value="ECO:0007669"/>
    <property type="project" value="InterPro"/>
</dbReference>
<dbReference type="Gene3D" id="1.10.510.10">
    <property type="entry name" value="Transferase(Phosphotransferase) domain 1"/>
    <property type="match status" value="1"/>
</dbReference>
<dbReference type="PROSITE" id="PS50011">
    <property type="entry name" value="PROTEIN_KINASE_DOM"/>
    <property type="match status" value="1"/>
</dbReference>
<dbReference type="SUPFAM" id="SSF56112">
    <property type="entry name" value="Protein kinase-like (PK-like)"/>
    <property type="match status" value="1"/>
</dbReference>
<dbReference type="InterPro" id="IPR000719">
    <property type="entry name" value="Prot_kinase_dom"/>
</dbReference>
<dbReference type="InParanoid" id="A0A165STT5"/>
<dbReference type="InterPro" id="IPR011009">
    <property type="entry name" value="Kinase-like_dom_sf"/>
</dbReference>
<feature type="domain" description="Protein kinase" evidence="1">
    <location>
        <begin position="5"/>
        <end position="258"/>
    </location>
</feature>
<dbReference type="AlphaFoldDB" id="A0A165STT5"/>
<evidence type="ECO:0000313" key="2">
    <source>
        <dbReference type="EMBL" id="KZT25665.1"/>
    </source>
</evidence>
<reference evidence="2 3" key="1">
    <citation type="journal article" date="2016" name="Mol. Biol. Evol.">
        <title>Comparative Genomics of Early-Diverging Mushroom-Forming Fungi Provides Insights into the Origins of Lignocellulose Decay Capabilities.</title>
        <authorList>
            <person name="Nagy L.G."/>
            <person name="Riley R."/>
            <person name="Tritt A."/>
            <person name="Adam C."/>
            <person name="Daum C."/>
            <person name="Floudas D."/>
            <person name="Sun H."/>
            <person name="Yadav J.S."/>
            <person name="Pangilinan J."/>
            <person name="Larsson K.H."/>
            <person name="Matsuura K."/>
            <person name="Barry K."/>
            <person name="Labutti K."/>
            <person name="Kuo R."/>
            <person name="Ohm R.A."/>
            <person name="Bhattacharya S.S."/>
            <person name="Shirouzu T."/>
            <person name="Yoshinaga Y."/>
            <person name="Martin F.M."/>
            <person name="Grigoriev I.V."/>
            <person name="Hibbett D.S."/>
        </authorList>
    </citation>
    <scope>NUCLEOTIDE SEQUENCE [LARGE SCALE GENOMIC DNA]</scope>
    <source>
        <strain evidence="2 3">HHB14362 ss-1</strain>
    </source>
</reference>
<gene>
    <name evidence="2" type="ORF">NEOLEDRAFT_1147733</name>
</gene>
<dbReference type="EMBL" id="KV425570">
    <property type="protein sequence ID" value="KZT25665.1"/>
    <property type="molecule type" value="Genomic_DNA"/>
</dbReference>
<dbReference type="STRING" id="1314782.A0A165STT5"/>
<dbReference type="Proteomes" id="UP000076761">
    <property type="component" value="Unassembled WGS sequence"/>
</dbReference>
<evidence type="ECO:0000313" key="3">
    <source>
        <dbReference type="Proteomes" id="UP000076761"/>
    </source>
</evidence>